<evidence type="ECO:0008006" key="4">
    <source>
        <dbReference type="Google" id="ProtNLM"/>
    </source>
</evidence>
<keyword evidence="1" id="KW-0175">Coiled coil</keyword>
<evidence type="ECO:0000313" key="3">
    <source>
        <dbReference type="Proteomes" id="UP000317178"/>
    </source>
</evidence>
<feature type="coiled-coil region" evidence="1">
    <location>
        <begin position="34"/>
        <end position="64"/>
    </location>
</feature>
<organism evidence="2 3">
    <name type="scientific">Polystyrenella longa</name>
    <dbReference type="NCBI Taxonomy" id="2528007"/>
    <lineage>
        <taxon>Bacteria</taxon>
        <taxon>Pseudomonadati</taxon>
        <taxon>Planctomycetota</taxon>
        <taxon>Planctomycetia</taxon>
        <taxon>Planctomycetales</taxon>
        <taxon>Planctomycetaceae</taxon>
        <taxon>Polystyrenella</taxon>
    </lineage>
</organism>
<dbReference type="AlphaFoldDB" id="A0A518CPG7"/>
<dbReference type="Proteomes" id="UP000317178">
    <property type="component" value="Chromosome"/>
</dbReference>
<accession>A0A518CPG7</accession>
<dbReference type="RefSeq" id="WP_144996318.1">
    <property type="nucleotide sequence ID" value="NZ_CP036281.1"/>
</dbReference>
<gene>
    <name evidence="2" type="ORF">Pla110_28400</name>
</gene>
<evidence type="ECO:0000313" key="2">
    <source>
        <dbReference type="EMBL" id="QDU81103.1"/>
    </source>
</evidence>
<proteinExistence type="predicted"/>
<protein>
    <recommendedName>
        <fullName evidence="4">Protein SlyX</fullName>
    </recommendedName>
</protein>
<keyword evidence="3" id="KW-1185">Reference proteome</keyword>
<evidence type="ECO:0000256" key="1">
    <source>
        <dbReference type="SAM" id="Coils"/>
    </source>
</evidence>
<dbReference type="InterPro" id="IPR007236">
    <property type="entry name" value="SlyX"/>
</dbReference>
<dbReference type="EMBL" id="CP036281">
    <property type="protein sequence ID" value="QDU81103.1"/>
    <property type="molecule type" value="Genomic_DNA"/>
</dbReference>
<name>A0A518CPG7_9PLAN</name>
<sequence>MSPPDTEALLLRITDLEMLFTHLQHDVQQLNGVVLEQQSQLDDLRHINEKLQQHIEEIEGTEERNPSDERPPHY</sequence>
<reference evidence="2 3" key="1">
    <citation type="submission" date="2019-02" db="EMBL/GenBank/DDBJ databases">
        <title>Deep-cultivation of Planctomycetes and their phenomic and genomic characterization uncovers novel biology.</title>
        <authorList>
            <person name="Wiegand S."/>
            <person name="Jogler M."/>
            <person name="Boedeker C."/>
            <person name="Pinto D."/>
            <person name="Vollmers J."/>
            <person name="Rivas-Marin E."/>
            <person name="Kohn T."/>
            <person name="Peeters S.H."/>
            <person name="Heuer A."/>
            <person name="Rast P."/>
            <person name="Oberbeckmann S."/>
            <person name="Bunk B."/>
            <person name="Jeske O."/>
            <person name="Meyerdierks A."/>
            <person name="Storesund J.E."/>
            <person name="Kallscheuer N."/>
            <person name="Luecker S."/>
            <person name="Lage O.M."/>
            <person name="Pohl T."/>
            <person name="Merkel B.J."/>
            <person name="Hornburger P."/>
            <person name="Mueller R.-W."/>
            <person name="Bruemmer F."/>
            <person name="Labrenz M."/>
            <person name="Spormann A.M."/>
            <person name="Op den Camp H."/>
            <person name="Overmann J."/>
            <person name="Amann R."/>
            <person name="Jetten M.S.M."/>
            <person name="Mascher T."/>
            <person name="Medema M.H."/>
            <person name="Devos D.P."/>
            <person name="Kaster A.-K."/>
            <person name="Ovreas L."/>
            <person name="Rohde M."/>
            <person name="Galperin M.Y."/>
            <person name="Jogler C."/>
        </authorList>
    </citation>
    <scope>NUCLEOTIDE SEQUENCE [LARGE SCALE GENOMIC DNA]</scope>
    <source>
        <strain evidence="2 3">Pla110</strain>
    </source>
</reference>
<dbReference type="KEGG" id="plon:Pla110_28400"/>
<dbReference type="Pfam" id="PF04102">
    <property type="entry name" value="SlyX"/>
    <property type="match status" value="1"/>
</dbReference>
<dbReference type="OrthoDB" id="215099at2"/>